<feature type="compositionally biased region" description="Low complexity" evidence="1">
    <location>
        <begin position="59"/>
        <end position="89"/>
    </location>
</feature>
<name>A0AAW0AHS9_9AGAR</name>
<dbReference type="Proteomes" id="UP001362999">
    <property type="component" value="Unassembled WGS sequence"/>
</dbReference>
<feature type="region of interest" description="Disordered" evidence="1">
    <location>
        <begin position="159"/>
        <end position="192"/>
    </location>
</feature>
<feature type="compositionally biased region" description="Polar residues" evidence="1">
    <location>
        <begin position="30"/>
        <end position="45"/>
    </location>
</feature>
<evidence type="ECO:0000256" key="1">
    <source>
        <dbReference type="SAM" id="MobiDB-lite"/>
    </source>
</evidence>
<proteinExistence type="predicted"/>
<keyword evidence="3" id="KW-1185">Reference proteome</keyword>
<reference evidence="2 3" key="1">
    <citation type="journal article" date="2024" name="J Genomics">
        <title>Draft genome sequencing and assembly of Favolaschia claudopus CIRM-BRFM 2984 isolated from oak limbs.</title>
        <authorList>
            <person name="Navarro D."/>
            <person name="Drula E."/>
            <person name="Chaduli D."/>
            <person name="Cazenave R."/>
            <person name="Ahrendt S."/>
            <person name="Wang J."/>
            <person name="Lipzen A."/>
            <person name="Daum C."/>
            <person name="Barry K."/>
            <person name="Grigoriev I.V."/>
            <person name="Favel A."/>
            <person name="Rosso M.N."/>
            <person name="Martin F."/>
        </authorList>
    </citation>
    <scope>NUCLEOTIDE SEQUENCE [LARGE SCALE GENOMIC DNA]</scope>
    <source>
        <strain evidence="2 3">CIRM-BRFM 2984</strain>
    </source>
</reference>
<accession>A0AAW0AHS9</accession>
<evidence type="ECO:0000313" key="2">
    <source>
        <dbReference type="EMBL" id="KAK7008447.1"/>
    </source>
</evidence>
<evidence type="ECO:0000313" key="3">
    <source>
        <dbReference type="Proteomes" id="UP001362999"/>
    </source>
</evidence>
<feature type="region of interest" description="Disordered" evidence="1">
    <location>
        <begin position="30"/>
        <end position="113"/>
    </location>
</feature>
<comment type="caution">
    <text evidence="2">The sequence shown here is derived from an EMBL/GenBank/DDBJ whole genome shotgun (WGS) entry which is preliminary data.</text>
</comment>
<organism evidence="2 3">
    <name type="scientific">Favolaschia claudopus</name>
    <dbReference type="NCBI Taxonomy" id="2862362"/>
    <lineage>
        <taxon>Eukaryota</taxon>
        <taxon>Fungi</taxon>
        <taxon>Dikarya</taxon>
        <taxon>Basidiomycota</taxon>
        <taxon>Agaricomycotina</taxon>
        <taxon>Agaricomycetes</taxon>
        <taxon>Agaricomycetidae</taxon>
        <taxon>Agaricales</taxon>
        <taxon>Marasmiineae</taxon>
        <taxon>Mycenaceae</taxon>
        <taxon>Favolaschia</taxon>
    </lineage>
</organism>
<dbReference type="AlphaFoldDB" id="A0AAW0AHS9"/>
<protein>
    <submittedName>
        <fullName evidence="2">Uncharacterized protein</fullName>
    </submittedName>
</protein>
<gene>
    <name evidence="2" type="ORF">R3P38DRAFT_3210660</name>
</gene>
<sequence>MWLWFTQSARLSTTPAAPLEGTSYSMFISSATGPTESRVPSSIPSPNLPVANAEDGDGRPSSESSSPTSTPRVPAVISHGAASASHSDATLLPKSILRTRTSRNLSRKSSKTNSKRKRYAALFIMLRPVLKHACLRSLSVHFDETVAEDETIAEVTMQTRSSARLNTSKPAISASKNEPNEEPLPAHSSPFDNPIKITVHGIGEAVWYCADDKKLKQPPPPPAHCSIKAGSLFVMNDGPETRAWLTSTMYRSVSSMLSPYTRRRTHPSLSKGHGYPQYVRFVNEKGLESKAKQQPEVPTNFISSRSVDEGDMVASVFNVLFWNGSYFCRKEQELFLRNSSALDRCRELLTFEYAQLRNAVTRSRANSSTPLTSNSRNELAVQIGAGRWVLPCSSSCSWSRWKSSPEQKKAKSWMVSTLSQRYLIVVGPMEAVVEALLSLVGSRVDVFDVFVFVFSEDYWSNLTSNPHSPPMRLYNTVSPTNARAGSRPPSCWYIHLCIRPPRAYKQLLAALDDAEVARSLTDNFPSDDELPKDISRRSW</sequence>
<dbReference type="EMBL" id="JAWWNJ010000067">
    <property type="protein sequence ID" value="KAK7008447.1"/>
    <property type="molecule type" value="Genomic_DNA"/>
</dbReference>
<feature type="compositionally biased region" description="Polar residues" evidence="1">
    <location>
        <begin position="159"/>
        <end position="177"/>
    </location>
</feature>